<evidence type="ECO:0000313" key="13">
    <source>
        <dbReference type="EMBL" id="ACR10807.1"/>
    </source>
</evidence>
<dbReference type="OrthoDB" id="2313614at2"/>
<evidence type="ECO:0000256" key="6">
    <source>
        <dbReference type="ARBA" id="ARBA00022692"/>
    </source>
</evidence>
<keyword evidence="5" id="KW-0997">Cell inner membrane</keyword>
<dbReference type="InterPro" id="IPR045584">
    <property type="entry name" value="Pilin-like"/>
</dbReference>
<dbReference type="eggNOG" id="COG4970">
    <property type="taxonomic scope" value="Bacteria"/>
</dbReference>
<dbReference type="SUPFAM" id="SSF54523">
    <property type="entry name" value="Pili subunits"/>
    <property type="match status" value="1"/>
</dbReference>
<keyword evidence="3" id="KW-1003">Cell membrane</keyword>
<evidence type="ECO:0000313" key="14">
    <source>
        <dbReference type="Proteomes" id="UP000009080"/>
    </source>
</evidence>
<dbReference type="Pfam" id="PF12019">
    <property type="entry name" value="GspH"/>
    <property type="match status" value="1"/>
</dbReference>
<keyword evidence="14" id="KW-1185">Reference proteome</keyword>
<evidence type="ECO:0000256" key="1">
    <source>
        <dbReference type="ARBA" id="ARBA00004377"/>
    </source>
</evidence>
<proteinExistence type="inferred from homology"/>
<evidence type="ECO:0000259" key="12">
    <source>
        <dbReference type="Pfam" id="PF12019"/>
    </source>
</evidence>
<feature type="domain" description="General secretion pathway GspH" evidence="12">
    <location>
        <begin position="60"/>
        <end position="171"/>
    </location>
</feature>
<evidence type="ECO:0000256" key="4">
    <source>
        <dbReference type="ARBA" id="ARBA00022481"/>
    </source>
</evidence>
<evidence type="ECO:0000256" key="11">
    <source>
        <dbReference type="SAM" id="Phobius"/>
    </source>
</evidence>
<dbReference type="GO" id="GO:0015628">
    <property type="term" value="P:protein secretion by the type II secretion system"/>
    <property type="evidence" value="ECO:0007669"/>
    <property type="project" value="InterPro"/>
</dbReference>
<gene>
    <name evidence="13" type="ordered locus">TERTU_1049</name>
</gene>
<evidence type="ECO:0000256" key="7">
    <source>
        <dbReference type="ARBA" id="ARBA00022989"/>
    </source>
</evidence>
<dbReference type="HOGENOM" id="CLU_084761_4_2_6"/>
<evidence type="ECO:0000256" key="2">
    <source>
        <dbReference type="ARBA" id="ARBA00021549"/>
    </source>
</evidence>
<keyword evidence="7 11" id="KW-1133">Transmembrane helix</keyword>
<evidence type="ECO:0000256" key="3">
    <source>
        <dbReference type="ARBA" id="ARBA00022475"/>
    </source>
</evidence>
<dbReference type="Proteomes" id="UP000009080">
    <property type="component" value="Chromosome"/>
</dbReference>
<dbReference type="GO" id="GO:0005886">
    <property type="term" value="C:plasma membrane"/>
    <property type="evidence" value="ECO:0007669"/>
    <property type="project" value="UniProtKB-SubCell"/>
</dbReference>
<sequence length="192" mass="21506">MCSIHTSQRHFHHTELRLAQSGFTLANLLTSLAIIAIVCSFAIPGFDGLWKKNRLRIQQSELQRVLNYTRSQAINTGSTAIICPSNDDINCSGNWQQPLIIFSDINNNRSRDANEPLLRKAILIQPGRETLAIRTSGSSNLLRYKATGETSGQNGRFFYCLGDTEEYRGQIIFIRTGRSRFAHESELQSGCG</sequence>
<evidence type="ECO:0000256" key="5">
    <source>
        <dbReference type="ARBA" id="ARBA00022519"/>
    </source>
</evidence>
<keyword evidence="4" id="KW-0488">Methylation</keyword>
<dbReference type="Gene3D" id="3.55.40.10">
    <property type="entry name" value="minor pseudopilin epsh domain"/>
    <property type="match status" value="1"/>
</dbReference>
<keyword evidence="8 11" id="KW-0472">Membrane</keyword>
<comment type="similarity">
    <text evidence="9">Belongs to the GSP H family.</text>
</comment>
<dbReference type="InterPro" id="IPR022346">
    <property type="entry name" value="T2SS_GspH"/>
</dbReference>
<name>C5BQY1_TERTT</name>
<dbReference type="KEGG" id="ttu:TERTU_1049"/>
<accession>C5BQY1</accession>
<dbReference type="GO" id="GO:0015627">
    <property type="term" value="C:type II protein secretion system complex"/>
    <property type="evidence" value="ECO:0007669"/>
    <property type="project" value="InterPro"/>
</dbReference>
<dbReference type="EMBL" id="CP001614">
    <property type="protein sequence ID" value="ACR10807.1"/>
    <property type="molecule type" value="Genomic_DNA"/>
</dbReference>
<keyword evidence="6 11" id="KW-0812">Transmembrane</keyword>
<evidence type="ECO:0000256" key="10">
    <source>
        <dbReference type="ARBA" id="ARBA00030775"/>
    </source>
</evidence>
<organism evidence="13 14">
    <name type="scientific">Teredinibacter turnerae (strain ATCC 39867 / T7901)</name>
    <dbReference type="NCBI Taxonomy" id="377629"/>
    <lineage>
        <taxon>Bacteria</taxon>
        <taxon>Pseudomonadati</taxon>
        <taxon>Pseudomonadota</taxon>
        <taxon>Gammaproteobacteria</taxon>
        <taxon>Cellvibrionales</taxon>
        <taxon>Cellvibrionaceae</taxon>
        <taxon>Teredinibacter</taxon>
    </lineage>
</organism>
<feature type="transmembrane region" description="Helical" evidence="11">
    <location>
        <begin position="25"/>
        <end position="46"/>
    </location>
</feature>
<protein>
    <recommendedName>
        <fullName evidence="2">Type II secretion system protein H</fullName>
    </recommendedName>
    <alternativeName>
        <fullName evidence="10">General secretion pathway protein H</fullName>
    </alternativeName>
</protein>
<comment type="subcellular location">
    <subcellularLocation>
        <location evidence="1">Cell inner membrane</location>
        <topology evidence="1">Single-pass membrane protein</topology>
    </subcellularLocation>
</comment>
<reference evidence="13 14" key="1">
    <citation type="journal article" date="2009" name="PLoS ONE">
        <title>The complete genome of Teredinibacter turnerae T7901: an intracellular endosymbiont of marine wood-boring bivalves (shipworms).</title>
        <authorList>
            <person name="Yang J.C."/>
            <person name="Madupu R."/>
            <person name="Durkin A.S."/>
            <person name="Ekborg N.A."/>
            <person name="Pedamallu C.S."/>
            <person name="Hostetler J.B."/>
            <person name="Radune D."/>
            <person name="Toms B.S."/>
            <person name="Henrissat B."/>
            <person name="Coutinho P.M."/>
            <person name="Schwarz S."/>
            <person name="Field L."/>
            <person name="Trindade-Silva A.E."/>
            <person name="Soares C.A.G."/>
            <person name="Elshahawi S."/>
            <person name="Hanora A."/>
            <person name="Schmidt E.W."/>
            <person name="Haygood M.G."/>
            <person name="Posfai J."/>
            <person name="Benner J."/>
            <person name="Madinger C."/>
            <person name="Nove J."/>
            <person name="Anton B."/>
            <person name="Chaudhary K."/>
            <person name="Foster J."/>
            <person name="Holman A."/>
            <person name="Kumar S."/>
            <person name="Lessard P.A."/>
            <person name="Luyten Y.A."/>
            <person name="Slatko B."/>
            <person name="Wood N."/>
            <person name="Wu B."/>
            <person name="Teplitski M."/>
            <person name="Mougous J.D."/>
            <person name="Ward N."/>
            <person name="Eisen J.A."/>
            <person name="Badger J.H."/>
            <person name="Distel D.L."/>
        </authorList>
    </citation>
    <scope>NUCLEOTIDE SEQUENCE [LARGE SCALE GENOMIC DNA]</scope>
    <source>
        <strain evidence="14">ATCC 39867 / T7901</strain>
    </source>
</reference>
<dbReference type="AlphaFoldDB" id="C5BQY1"/>
<evidence type="ECO:0000256" key="8">
    <source>
        <dbReference type="ARBA" id="ARBA00023136"/>
    </source>
</evidence>
<evidence type="ECO:0000256" key="9">
    <source>
        <dbReference type="ARBA" id="ARBA00025772"/>
    </source>
</evidence>
<dbReference type="STRING" id="377629.TERTU_1049"/>
<dbReference type="RefSeq" id="WP_015816919.1">
    <property type="nucleotide sequence ID" value="NC_012997.1"/>
</dbReference>